<dbReference type="PROSITE" id="PS51257">
    <property type="entry name" value="PROKAR_LIPOPROTEIN"/>
    <property type="match status" value="1"/>
</dbReference>
<comment type="caution">
    <text evidence="1">The sequence shown here is derived from an EMBL/GenBank/DDBJ whole genome shotgun (WGS) entry which is preliminary data.</text>
</comment>
<name>A0ABW5NCV4_9FLAO</name>
<organism evidence="1 2">
    <name type="scientific">Aquimarina hainanensis</name>
    <dbReference type="NCBI Taxonomy" id="1578017"/>
    <lineage>
        <taxon>Bacteria</taxon>
        <taxon>Pseudomonadati</taxon>
        <taxon>Bacteroidota</taxon>
        <taxon>Flavobacteriia</taxon>
        <taxon>Flavobacteriales</taxon>
        <taxon>Flavobacteriaceae</taxon>
        <taxon>Aquimarina</taxon>
    </lineage>
</organism>
<evidence type="ECO:0008006" key="3">
    <source>
        <dbReference type="Google" id="ProtNLM"/>
    </source>
</evidence>
<dbReference type="RefSeq" id="WP_176030313.1">
    <property type="nucleotide sequence ID" value="NZ_JBHSJV010000001.1"/>
</dbReference>
<dbReference type="EMBL" id="JBHULX010000039">
    <property type="protein sequence ID" value="MFD2592694.1"/>
    <property type="molecule type" value="Genomic_DNA"/>
</dbReference>
<protein>
    <recommendedName>
        <fullName evidence="3">Lipoprotein</fullName>
    </recommendedName>
</protein>
<evidence type="ECO:0000313" key="2">
    <source>
        <dbReference type="Proteomes" id="UP001597459"/>
    </source>
</evidence>
<proteinExistence type="predicted"/>
<evidence type="ECO:0000313" key="1">
    <source>
        <dbReference type="EMBL" id="MFD2592694.1"/>
    </source>
</evidence>
<gene>
    <name evidence="1" type="ORF">ACFSTE_17795</name>
</gene>
<keyword evidence="2" id="KW-1185">Reference proteome</keyword>
<sequence length="166" mass="20008">MIRKYFLLPVLFLTFTLVTSCGAIIKLKGNKYLTEERGAIPPEFGNANNILLFITHHRSYNRYLKRNVKKKFTGTYEFVSEKEFTTNDKYKDIDTYRFIFDYSYRPVGYNHAKERNYLYSVKRFSILDRKTQKIYKSRITSSFWSKLQKVYLKKLNEKMIQQQTLN</sequence>
<dbReference type="Proteomes" id="UP001597459">
    <property type="component" value="Unassembled WGS sequence"/>
</dbReference>
<reference evidence="2" key="1">
    <citation type="journal article" date="2019" name="Int. J. Syst. Evol. Microbiol.">
        <title>The Global Catalogue of Microorganisms (GCM) 10K type strain sequencing project: providing services to taxonomists for standard genome sequencing and annotation.</title>
        <authorList>
            <consortium name="The Broad Institute Genomics Platform"/>
            <consortium name="The Broad Institute Genome Sequencing Center for Infectious Disease"/>
            <person name="Wu L."/>
            <person name="Ma J."/>
        </authorList>
    </citation>
    <scope>NUCLEOTIDE SEQUENCE [LARGE SCALE GENOMIC DNA]</scope>
    <source>
        <strain evidence="2">KCTC 42423</strain>
    </source>
</reference>
<accession>A0ABW5NCV4</accession>